<dbReference type="SUPFAM" id="SSF48726">
    <property type="entry name" value="Immunoglobulin"/>
    <property type="match status" value="2"/>
</dbReference>
<dbReference type="InterPro" id="IPR013098">
    <property type="entry name" value="Ig_I-set"/>
</dbReference>
<dbReference type="Ensembl" id="ENSCUST00005004152.1">
    <property type="protein sequence ID" value="ENSCUSP00005003973.1"/>
    <property type="gene ID" value="ENSCUSG00005002191.1"/>
</dbReference>
<protein>
    <submittedName>
        <fullName evidence="2">Hemicentin 1</fullName>
    </submittedName>
</protein>
<dbReference type="GO" id="GO:0007156">
    <property type="term" value="P:homophilic cell adhesion via plasma membrane adhesion molecules"/>
    <property type="evidence" value="ECO:0007669"/>
    <property type="project" value="TreeGrafter"/>
</dbReference>
<evidence type="ECO:0000313" key="3">
    <source>
        <dbReference type="Proteomes" id="UP000694563"/>
    </source>
</evidence>
<dbReference type="PROSITE" id="PS50835">
    <property type="entry name" value="IG_LIKE"/>
    <property type="match status" value="2"/>
</dbReference>
<accession>A0A8C3TTC0</accession>
<keyword evidence="3" id="KW-1185">Reference proteome</keyword>
<dbReference type="InterPro" id="IPR036179">
    <property type="entry name" value="Ig-like_dom_sf"/>
</dbReference>
<dbReference type="InterPro" id="IPR003598">
    <property type="entry name" value="Ig_sub2"/>
</dbReference>
<dbReference type="GO" id="GO:0008046">
    <property type="term" value="F:axon guidance receptor activity"/>
    <property type="evidence" value="ECO:0007669"/>
    <property type="project" value="TreeGrafter"/>
</dbReference>
<dbReference type="Proteomes" id="UP000694563">
    <property type="component" value="Chromosome 9"/>
</dbReference>
<feature type="domain" description="Ig-like" evidence="1">
    <location>
        <begin position="115"/>
        <end position="184"/>
    </location>
</feature>
<reference evidence="2" key="1">
    <citation type="submission" date="2020-10" db="EMBL/GenBank/DDBJ databases">
        <title>Catharus ustulatus (Swainson's thrush) genome, bCatUst1, primary haplotype v2.</title>
        <authorList>
            <person name="Delmore K."/>
            <person name="Vafadar M."/>
            <person name="Formenti G."/>
            <person name="Chow W."/>
            <person name="Pelan S."/>
            <person name="Howe K."/>
            <person name="Rhie A."/>
            <person name="Mountcastle J."/>
            <person name="Haase B."/>
            <person name="Fedrigo O."/>
            <person name="Jarvis E.D."/>
        </authorList>
    </citation>
    <scope>NUCLEOTIDE SEQUENCE [LARGE SCALE GENOMIC DNA]</scope>
</reference>
<dbReference type="PANTHER" id="PTHR45080">
    <property type="entry name" value="CONTACTIN 5"/>
    <property type="match status" value="1"/>
</dbReference>
<dbReference type="PANTHER" id="PTHR45080:SF28">
    <property type="entry name" value="HEMICENTIN-2"/>
    <property type="match status" value="1"/>
</dbReference>
<dbReference type="Gene3D" id="2.60.40.10">
    <property type="entry name" value="Immunoglobulins"/>
    <property type="match status" value="2"/>
</dbReference>
<sequence>LIHINSAPGYLPSYSVQRTFPPRIQRGPRVLKAQAGQRVELPCSAQGIPAPAVFWFRGTSAVPADGERFLQSPSGALGISSIQLPDAGIYTCVATNSAGSDTAEVTVQVQGIFPPTIKSAEPSERAVVLYKPVTLQCIASGIPSPSITWLKDGQPVNTARGNIRVSMILLWAPNHGSSFSVPLL</sequence>
<dbReference type="GO" id="GO:0050808">
    <property type="term" value="P:synapse organization"/>
    <property type="evidence" value="ECO:0007669"/>
    <property type="project" value="TreeGrafter"/>
</dbReference>
<dbReference type="GO" id="GO:0043025">
    <property type="term" value="C:neuronal cell body"/>
    <property type="evidence" value="ECO:0007669"/>
    <property type="project" value="TreeGrafter"/>
</dbReference>
<dbReference type="InterPro" id="IPR003599">
    <property type="entry name" value="Ig_sub"/>
</dbReference>
<dbReference type="Pfam" id="PF13927">
    <property type="entry name" value="Ig_3"/>
    <property type="match status" value="1"/>
</dbReference>
<dbReference type="SMART" id="SM00409">
    <property type="entry name" value="IG"/>
    <property type="match status" value="1"/>
</dbReference>
<reference evidence="2" key="2">
    <citation type="submission" date="2025-08" db="UniProtKB">
        <authorList>
            <consortium name="Ensembl"/>
        </authorList>
    </citation>
    <scope>IDENTIFICATION</scope>
</reference>
<name>A0A8C3TTC0_CATUS</name>
<reference evidence="2" key="3">
    <citation type="submission" date="2025-09" db="UniProtKB">
        <authorList>
            <consortium name="Ensembl"/>
        </authorList>
    </citation>
    <scope>IDENTIFICATION</scope>
</reference>
<dbReference type="Pfam" id="PF07679">
    <property type="entry name" value="I-set"/>
    <property type="match status" value="1"/>
</dbReference>
<dbReference type="GO" id="GO:0030424">
    <property type="term" value="C:axon"/>
    <property type="evidence" value="ECO:0007669"/>
    <property type="project" value="TreeGrafter"/>
</dbReference>
<gene>
    <name evidence="2" type="primary">HMCN1</name>
</gene>
<feature type="domain" description="Ig-like" evidence="1">
    <location>
        <begin position="22"/>
        <end position="108"/>
    </location>
</feature>
<dbReference type="InterPro" id="IPR050958">
    <property type="entry name" value="Cell_Adh-Cytoskel_Orgn"/>
</dbReference>
<dbReference type="GO" id="GO:0005886">
    <property type="term" value="C:plasma membrane"/>
    <property type="evidence" value="ECO:0007669"/>
    <property type="project" value="TreeGrafter"/>
</dbReference>
<dbReference type="InterPro" id="IPR007110">
    <property type="entry name" value="Ig-like_dom"/>
</dbReference>
<evidence type="ECO:0000259" key="1">
    <source>
        <dbReference type="PROSITE" id="PS50835"/>
    </source>
</evidence>
<dbReference type="FunFam" id="2.60.40.10:FF:000186">
    <property type="entry name" value="Hemicentin 1"/>
    <property type="match status" value="1"/>
</dbReference>
<organism evidence="2 3">
    <name type="scientific">Catharus ustulatus</name>
    <name type="common">Russet-backed thrush</name>
    <name type="synonym">Hylocichla ustulatus</name>
    <dbReference type="NCBI Taxonomy" id="91951"/>
    <lineage>
        <taxon>Eukaryota</taxon>
        <taxon>Metazoa</taxon>
        <taxon>Chordata</taxon>
        <taxon>Craniata</taxon>
        <taxon>Vertebrata</taxon>
        <taxon>Euteleostomi</taxon>
        <taxon>Archelosauria</taxon>
        <taxon>Archosauria</taxon>
        <taxon>Dinosauria</taxon>
        <taxon>Saurischia</taxon>
        <taxon>Theropoda</taxon>
        <taxon>Coelurosauria</taxon>
        <taxon>Aves</taxon>
        <taxon>Neognathae</taxon>
        <taxon>Neoaves</taxon>
        <taxon>Telluraves</taxon>
        <taxon>Australaves</taxon>
        <taxon>Passeriformes</taxon>
        <taxon>Turdidae</taxon>
        <taxon>Catharus</taxon>
    </lineage>
</organism>
<dbReference type="SMART" id="SM00408">
    <property type="entry name" value="IGc2"/>
    <property type="match status" value="1"/>
</dbReference>
<dbReference type="InterPro" id="IPR013783">
    <property type="entry name" value="Ig-like_fold"/>
</dbReference>
<evidence type="ECO:0000313" key="2">
    <source>
        <dbReference type="Ensembl" id="ENSCUSP00005003973.1"/>
    </source>
</evidence>
<dbReference type="AlphaFoldDB" id="A0A8C3TTC0"/>
<proteinExistence type="predicted"/>